<dbReference type="Pfam" id="PF01636">
    <property type="entry name" value="APH"/>
    <property type="match status" value="1"/>
</dbReference>
<dbReference type="Proteomes" id="UP000614996">
    <property type="component" value="Unassembled WGS sequence"/>
</dbReference>
<gene>
    <name evidence="3" type="ORF">NUM_22980</name>
</gene>
<dbReference type="Gene3D" id="3.30.200.150">
    <property type="match status" value="1"/>
</dbReference>
<comment type="caution">
    <text evidence="3">The sequence shown here is derived from an EMBL/GenBank/DDBJ whole genome shotgun (WGS) entry which is preliminary data.</text>
</comment>
<accession>A0A8J4A8V0</accession>
<feature type="region of interest" description="Disordered" evidence="1">
    <location>
        <begin position="1"/>
        <end position="20"/>
    </location>
</feature>
<evidence type="ECO:0000313" key="3">
    <source>
        <dbReference type="EMBL" id="GIL27044.1"/>
    </source>
</evidence>
<evidence type="ECO:0000259" key="2">
    <source>
        <dbReference type="Pfam" id="PF01636"/>
    </source>
</evidence>
<evidence type="ECO:0000256" key="1">
    <source>
        <dbReference type="SAM" id="MobiDB-lite"/>
    </source>
</evidence>
<dbReference type="InterPro" id="IPR011009">
    <property type="entry name" value="Kinase-like_dom_sf"/>
</dbReference>
<dbReference type="RefSeq" id="WP_207124806.1">
    <property type="nucleotide sequence ID" value="NZ_BOPO01000037.1"/>
</dbReference>
<evidence type="ECO:0000313" key="4">
    <source>
        <dbReference type="Proteomes" id="UP000614996"/>
    </source>
</evidence>
<reference evidence="4" key="1">
    <citation type="journal article" date="2021" name="Int. J. Syst. Evol. Microbiol.">
        <title>Actinocatenispora comari sp. nov., an endophytic actinomycete isolated from aerial parts of Comarum salesowianum.</title>
        <authorList>
            <person name="Oyunbileg N."/>
            <person name="Iizaka Y."/>
            <person name="Hamada M."/>
            <person name="Davaapurev B.O."/>
            <person name="Fukumoto A."/>
            <person name="Tsetseg B."/>
            <person name="Kato F."/>
            <person name="Tamura T."/>
            <person name="Batkhuu J."/>
            <person name="Anzai Y."/>
        </authorList>
    </citation>
    <scope>NUCLEOTIDE SEQUENCE [LARGE SCALE GENOMIC DNA]</scope>
    <source>
        <strain evidence="4">NUM-2625</strain>
    </source>
</reference>
<dbReference type="EMBL" id="BOPO01000037">
    <property type="protein sequence ID" value="GIL27044.1"/>
    <property type="molecule type" value="Genomic_DNA"/>
</dbReference>
<sequence length="317" mass="33995">MEQGSRAEAEAFLADQPGAADTLEPLTGGAWSAAWAYRSGGEELVVRFGRELSWYQADRAAGRFAGPDLPVPAVRQVGTTGAGRAFAVSERRYGRFLEDTPVERAAALGPTLTRLLVALYRAPADPGAPVGWHQPEASPTGWRDHLRAGLVDDPAHLVHGWSTALAADPELAALSTAVADRVLALTGACPERRDLVHGDLLHGNVLLAPDASRVTAVLSWKCSVRGDFLYDAAWCSFWAPFHPGIAAVDPLPGLLSDPAVTADRDALVDAAQRHHCYELHIGFTHLGWHVWTGDRANLAATARRLAEVLDRGPLRLP</sequence>
<feature type="domain" description="Aminoglycoside phosphotransferase" evidence="2">
    <location>
        <begin position="23"/>
        <end position="240"/>
    </location>
</feature>
<dbReference type="AlphaFoldDB" id="A0A8J4A8V0"/>
<proteinExistence type="predicted"/>
<dbReference type="InterPro" id="IPR002575">
    <property type="entry name" value="Aminoglycoside_PTrfase"/>
</dbReference>
<dbReference type="Gene3D" id="3.90.1200.10">
    <property type="match status" value="1"/>
</dbReference>
<protein>
    <recommendedName>
        <fullName evidence="2">Aminoglycoside phosphotransferase domain-containing protein</fullName>
    </recommendedName>
</protein>
<organism evidence="3 4">
    <name type="scientific">Actinocatenispora comari</name>
    <dbReference type="NCBI Taxonomy" id="2807577"/>
    <lineage>
        <taxon>Bacteria</taxon>
        <taxon>Bacillati</taxon>
        <taxon>Actinomycetota</taxon>
        <taxon>Actinomycetes</taxon>
        <taxon>Micromonosporales</taxon>
        <taxon>Micromonosporaceae</taxon>
        <taxon>Actinocatenispora</taxon>
    </lineage>
</organism>
<name>A0A8J4A8V0_9ACTN</name>
<keyword evidence="4" id="KW-1185">Reference proteome</keyword>
<dbReference type="SUPFAM" id="SSF56112">
    <property type="entry name" value="Protein kinase-like (PK-like)"/>
    <property type="match status" value="1"/>
</dbReference>